<dbReference type="GO" id="GO:0000026">
    <property type="term" value="F:alpha-1,2-mannosyltransferase activity"/>
    <property type="evidence" value="ECO:0007669"/>
    <property type="project" value="TreeGrafter"/>
</dbReference>
<evidence type="ECO:0000313" key="14">
    <source>
        <dbReference type="EMBL" id="RKP18550.1"/>
    </source>
</evidence>
<evidence type="ECO:0000313" key="15">
    <source>
        <dbReference type="Proteomes" id="UP000030755"/>
    </source>
</evidence>
<feature type="compositionally biased region" description="Low complexity" evidence="11">
    <location>
        <begin position="166"/>
        <end position="186"/>
    </location>
</feature>
<keyword evidence="7 10" id="KW-0256">Endoplasmic reticulum</keyword>
<feature type="region of interest" description="Disordered" evidence="11">
    <location>
        <begin position="35"/>
        <end position="189"/>
    </location>
</feature>
<dbReference type="STRING" id="988480.A0A075AUB5"/>
<feature type="signal peptide" evidence="12">
    <location>
        <begin position="1"/>
        <end position="20"/>
    </location>
</feature>
<dbReference type="Proteomes" id="UP000030755">
    <property type="component" value="Unassembled WGS sequence"/>
</dbReference>
<dbReference type="EC" id="2.4.1.-" evidence="10"/>
<evidence type="ECO:0000256" key="4">
    <source>
        <dbReference type="ARBA" id="ARBA00022676"/>
    </source>
</evidence>
<feature type="chain" id="PRO_5040561560" description="Mannosyltransferase" evidence="12">
    <location>
        <begin position="21"/>
        <end position="851"/>
    </location>
</feature>
<feature type="transmembrane region" description="Helical" evidence="10">
    <location>
        <begin position="463"/>
        <end position="491"/>
    </location>
</feature>
<keyword evidence="6 10" id="KW-0812">Transmembrane</keyword>
<keyword evidence="12" id="KW-0732">Signal</keyword>
<dbReference type="AlphaFoldDB" id="A0A075AUB5"/>
<accession>A0A075AUB5</accession>
<evidence type="ECO:0000256" key="11">
    <source>
        <dbReference type="SAM" id="MobiDB-lite"/>
    </source>
</evidence>
<keyword evidence="5 13" id="KW-0808">Transferase</keyword>
<evidence type="ECO:0000256" key="7">
    <source>
        <dbReference type="ARBA" id="ARBA00022824"/>
    </source>
</evidence>
<evidence type="ECO:0000256" key="2">
    <source>
        <dbReference type="ARBA" id="ARBA00004922"/>
    </source>
</evidence>
<keyword evidence="15" id="KW-1185">Reference proteome</keyword>
<comment type="subcellular location">
    <subcellularLocation>
        <location evidence="1 10">Endoplasmic reticulum membrane</location>
        <topology evidence="1 10">Multi-pass membrane protein</topology>
    </subcellularLocation>
</comment>
<dbReference type="EMBL" id="KE561025">
    <property type="protein sequence ID" value="EPZ33863.1"/>
    <property type="molecule type" value="Genomic_DNA"/>
</dbReference>
<reference evidence="16" key="2">
    <citation type="journal article" date="2018" name="Nat. Microbiol.">
        <title>Leveraging single-cell genomics to expand the fungal tree of life.</title>
        <authorList>
            <person name="Ahrendt S.R."/>
            <person name="Quandt C.A."/>
            <person name="Ciobanu D."/>
            <person name="Clum A."/>
            <person name="Salamov A."/>
            <person name="Andreopoulos B."/>
            <person name="Cheng J.F."/>
            <person name="Woyke T."/>
            <person name="Pelin A."/>
            <person name="Henrissat B."/>
            <person name="Reynolds N.K."/>
            <person name="Benny G.L."/>
            <person name="Smith M.E."/>
            <person name="James T.Y."/>
            <person name="Grigoriev I.V."/>
        </authorList>
    </citation>
    <scope>NUCLEOTIDE SEQUENCE [LARGE SCALE GENOMIC DNA]</scope>
    <source>
        <strain evidence="16">CSF55</strain>
    </source>
</reference>
<evidence type="ECO:0000256" key="12">
    <source>
        <dbReference type="SAM" id="SignalP"/>
    </source>
</evidence>
<evidence type="ECO:0000256" key="8">
    <source>
        <dbReference type="ARBA" id="ARBA00022989"/>
    </source>
</evidence>
<evidence type="ECO:0000313" key="13">
    <source>
        <dbReference type="EMBL" id="EPZ33863.1"/>
    </source>
</evidence>
<evidence type="ECO:0000256" key="1">
    <source>
        <dbReference type="ARBA" id="ARBA00004477"/>
    </source>
</evidence>
<name>A0A075AUB5_ROZAC</name>
<keyword evidence="8 10" id="KW-1133">Transmembrane helix</keyword>
<feature type="transmembrane region" description="Helical" evidence="10">
    <location>
        <begin position="272"/>
        <end position="290"/>
    </location>
</feature>
<dbReference type="PANTHER" id="PTHR22760">
    <property type="entry name" value="GLYCOSYLTRANSFERASE"/>
    <property type="match status" value="1"/>
</dbReference>
<keyword evidence="9 10" id="KW-0472">Membrane</keyword>
<feature type="compositionally biased region" description="Basic and acidic residues" evidence="11">
    <location>
        <begin position="52"/>
        <end position="72"/>
    </location>
</feature>
<feature type="transmembrane region" description="Helical" evidence="10">
    <location>
        <begin position="535"/>
        <end position="555"/>
    </location>
</feature>
<reference evidence="14" key="3">
    <citation type="submission" date="2018-08" db="EMBL/GenBank/DDBJ databases">
        <title>Leveraging single-cell genomics to expand the Fungal Tree of Life.</title>
        <authorList>
            <consortium name="DOE Joint Genome Institute"/>
            <person name="Ahrendt S.R."/>
            <person name="Quandt C.A."/>
            <person name="Ciobanu D."/>
            <person name="Clum A."/>
            <person name="Salamov A."/>
            <person name="Andreopoulos B."/>
            <person name="Cheng J.-F."/>
            <person name="Woyke T."/>
            <person name="Pelin A."/>
            <person name="Henrissat B."/>
            <person name="Reynolds N."/>
            <person name="Benny G.L."/>
            <person name="Smith M.E."/>
            <person name="James T.Y."/>
            <person name="Grigoriev I.V."/>
        </authorList>
    </citation>
    <scope>NUCLEOTIDE SEQUENCE</scope>
    <source>
        <strain evidence="14">CSF55</strain>
    </source>
</reference>
<feature type="transmembrane region" description="Helical" evidence="10">
    <location>
        <begin position="346"/>
        <end position="365"/>
    </location>
</feature>
<dbReference type="Proteomes" id="UP000281549">
    <property type="component" value="Unassembled WGS sequence"/>
</dbReference>
<feature type="transmembrane region" description="Helical" evidence="10">
    <location>
        <begin position="372"/>
        <end position="398"/>
    </location>
</feature>
<dbReference type="UniPathway" id="UPA00378"/>
<dbReference type="EMBL" id="ML005427">
    <property type="protein sequence ID" value="RKP18550.1"/>
    <property type="molecule type" value="Genomic_DNA"/>
</dbReference>
<dbReference type="HOGENOM" id="CLU_335278_0_0_1"/>
<comment type="similarity">
    <text evidence="3 10">Belongs to the glycosyltransferase 22 family.</text>
</comment>
<evidence type="ECO:0000256" key="3">
    <source>
        <dbReference type="ARBA" id="ARBA00007063"/>
    </source>
</evidence>
<evidence type="ECO:0000256" key="10">
    <source>
        <dbReference type="RuleBase" id="RU363075"/>
    </source>
</evidence>
<evidence type="ECO:0000256" key="5">
    <source>
        <dbReference type="ARBA" id="ARBA00022679"/>
    </source>
</evidence>
<gene>
    <name evidence="13" type="ORF">O9G_003971</name>
    <name evidence="14" type="ORF">ROZALSC1DRAFT_29775</name>
</gene>
<dbReference type="Pfam" id="PF03901">
    <property type="entry name" value="Glyco_transf_22"/>
    <property type="match status" value="1"/>
</dbReference>
<proteinExistence type="inferred from homology"/>
<organism evidence="13 15">
    <name type="scientific">Rozella allomycis (strain CSF55)</name>
    <dbReference type="NCBI Taxonomy" id="988480"/>
    <lineage>
        <taxon>Eukaryota</taxon>
        <taxon>Fungi</taxon>
        <taxon>Fungi incertae sedis</taxon>
        <taxon>Cryptomycota</taxon>
        <taxon>Cryptomycota incertae sedis</taxon>
        <taxon>Rozella</taxon>
    </lineage>
</organism>
<evidence type="ECO:0000256" key="6">
    <source>
        <dbReference type="ARBA" id="ARBA00022692"/>
    </source>
</evidence>
<dbReference type="GO" id="GO:0005789">
    <property type="term" value="C:endoplasmic reticulum membrane"/>
    <property type="evidence" value="ECO:0007669"/>
    <property type="project" value="UniProtKB-SubCell"/>
</dbReference>
<keyword evidence="4 10" id="KW-0328">Glycosyltransferase</keyword>
<evidence type="ECO:0000313" key="16">
    <source>
        <dbReference type="Proteomes" id="UP000281549"/>
    </source>
</evidence>
<feature type="compositionally biased region" description="Polar residues" evidence="11">
    <location>
        <begin position="133"/>
        <end position="144"/>
    </location>
</feature>
<feature type="compositionally biased region" description="Basic residues" evidence="11">
    <location>
        <begin position="37"/>
        <end position="51"/>
    </location>
</feature>
<feature type="transmembrane region" description="Helical" evidence="10">
    <location>
        <begin position="297"/>
        <end position="315"/>
    </location>
</feature>
<protein>
    <recommendedName>
        <fullName evidence="10">Mannosyltransferase</fullName>
        <ecNumber evidence="10">2.4.1.-</ecNumber>
    </recommendedName>
</protein>
<dbReference type="OrthoDB" id="497541at2759"/>
<reference evidence="13 15" key="1">
    <citation type="journal article" date="2013" name="Curr. Biol.">
        <title>Shared signatures of parasitism and phylogenomics unite Cryptomycota and microsporidia.</title>
        <authorList>
            <person name="James T.Y."/>
            <person name="Pelin A."/>
            <person name="Bonen L."/>
            <person name="Ahrendt S."/>
            <person name="Sain D."/>
            <person name="Corradi N."/>
            <person name="Stajich J.E."/>
        </authorList>
    </citation>
    <scope>NUCLEOTIDE SEQUENCE [LARGE SCALE GENOMIC DNA]</scope>
    <source>
        <strain evidence="13">CSF55</strain>
        <strain evidence="13">CSF55</strain>
    </source>
</reference>
<dbReference type="InterPro" id="IPR005599">
    <property type="entry name" value="GPI_mannosylTrfase"/>
</dbReference>
<feature type="compositionally biased region" description="Low complexity" evidence="11">
    <location>
        <begin position="145"/>
        <end position="155"/>
    </location>
</feature>
<feature type="region of interest" description="Disordered" evidence="11">
    <location>
        <begin position="799"/>
        <end position="821"/>
    </location>
</feature>
<feature type="compositionally biased region" description="Polar residues" evidence="11">
    <location>
        <begin position="73"/>
        <end position="86"/>
    </location>
</feature>
<evidence type="ECO:0000256" key="9">
    <source>
        <dbReference type="ARBA" id="ARBA00023136"/>
    </source>
</evidence>
<feature type="transmembrane region" description="Helical" evidence="10">
    <location>
        <begin position="512"/>
        <end position="529"/>
    </location>
</feature>
<comment type="pathway">
    <text evidence="2">Protein modification; protein glycosylation.</text>
</comment>
<sequence length="851" mass="96711">MRLSVLSLAVIAMATTSTAAAPTYDKAVELPTEVKGIAHRGNRNRYRHKGGKKEDCDDAKDAKQYDQDHENDSAQNENAPDSAQNESKQDEGQDDTGSAQYETEKDTGAKDETGKETGAEVGDESAQHDSEQNDAGESSQTDLYESTGTTKSETGSEPEHTNMDDTNYAANSNSTTTAGTEENTPADYSDSVGDTKLYLNFIQQITLPKTKPRAILKSSFLFFTIVNIICAYFATMDDCDEVYNYWEPLHFLLFGKGMQTWEYSPNFALRSYLYLGIYKIVGSFLSVTGLSKMGIFYALRIITGILCAFGQSFFYETVYNYIHPEIANSLVYCLAFSAGNFISSTALLPNTMSMIIVFFIYGYWFRQRFNPILLCTVMCICVAWPFALIIILPALLYIPTCVLIDNNITLNDKKIDEKDLTINLDFEWAMFNRIKQTFICGFISLFYFVPEGAGPELYGTSPFYFYFFNCLLNFNVFFLLAIISFPLSFLPEMISRPRASFKKLNIYQAIRLKLYPFYWAFVFFSIQAHKEERFLFTRSIIIVLFLILSASRILAVTNFYDNSKALYELVPDSSNLCLSNEWYRFPSHFYLQNNSSLVFLREGFHGLLPKYFIATNETSGKVNYLNREELDQYGKRKSCDFFITETRAELGSKGTYADEISSFNANDLAENFTVVNCISEVDAAASQFPYRSFYIFNEQASTNNSYSNMNLRVLTWIYLSTYLQYVYLIAPGLIAGAATIAAEVIPVGIDIAHKVMDIFDEMDKKNITFGDIISDFFSDDNEKEKYQTKITEIEALKQSKQSNTFNSQPIRPLQSSKPPQQVPAQQYSKQYVDKPIFVPYVPYQPCICQCK</sequence>
<feature type="compositionally biased region" description="Basic and acidic residues" evidence="11">
    <location>
        <begin position="102"/>
        <end position="118"/>
    </location>
</feature>
<dbReference type="PANTHER" id="PTHR22760:SF2">
    <property type="entry name" value="ALPHA-1,2-MANNOSYLTRANSFERASE ALG9"/>
    <property type="match status" value="1"/>
</dbReference>
<dbReference type="GO" id="GO:0006487">
    <property type="term" value="P:protein N-linked glycosylation"/>
    <property type="evidence" value="ECO:0007669"/>
    <property type="project" value="TreeGrafter"/>
</dbReference>